<feature type="compositionally biased region" description="Basic and acidic residues" evidence="12">
    <location>
        <begin position="122"/>
        <end position="134"/>
    </location>
</feature>
<evidence type="ECO:0000256" key="5">
    <source>
        <dbReference type="ARBA" id="ARBA00022475"/>
    </source>
</evidence>
<evidence type="ECO:0000256" key="6">
    <source>
        <dbReference type="ARBA" id="ARBA00022500"/>
    </source>
</evidence>
<keyword evidence="14" id="KW-1185">Reference proteome</keyword>
<evidence type="ECO:0000256" key="2">
    <source>
        <dbReference type="ARBA" id="ARBA00010004"/>
    </source>
</evidence>
<keyword evidence="13" id="KW-0966">Cell projection</keyword>
<keyword evidence="7" id="KW-1005">Bacterial flagellum biogenesis</keyword>
<keyword evidence="5" id="KW-1003">Cell membrane</keyword>
<dbReference type="InterPro" id="IPR053716">
    <property type="entry name" value="Flag_assembly_chemotaxis_eff"/>
</dbReference>
<dbReference type="GO" id="GO:0044781">
    <property type="term" value="P:bacterial-type flagellum organization"/>
    <property type="evidence" value="ECO:0007669"/>
    <property type="project" value="UniProtKB-KW"/>
</dbReference>
<dbReference type="GO" id="GO:0009288">
    <property type="term" value="C:bacterial-type flagellum"/>
    <property type="evidence" value="ECO:0007669"/>
    <property type="project" value="InterPro"/>
</dbReference>
<comment type="similarity">
    <text evidence="2">Belongs to the FliJ family.</text>
</comment>
<protein>
    <recommendedName>
        <fullName evidence="3">Flagellar FliJ protein</fullName>
    </recommendedName>
</protein>
<evidence type="ECO:0000313" key="13">
    <source>
        <dbReference type="EMBL" id="MBB6562549.1"/>
    </source>
</evidence>
<reference evidence="13 14" key="1">
    <citation type="submission" date="2020-08" db="EMBL/GenBank/DDBJ databases">
        <title>Functional genomics of gut bacteria from endangered species of beetles.</title>
        <authorList>
            <person name="Carlos-Shanley C."/>
        </authorList>
    </citation>
    <scope>NUCLEOTIDE SEQUENCE [LARGE SCALE GENOMIC DNA]</scope>
    <source>
        <strain evidence="13 14">S00198</strain>
    </source>
</reference>
<proteinExistence type="inferred from homology"/>
<evidence type="ECO:0000256" key="1">
    <source>
        <dbReference type="ARBA" id="ARBA00004413"/>
    </source>
</evidence>
<dbReference type="Proteomes" id="UP000575083">
    <property type="component" value="Unassembled WGS sequence"/>
</dbReference>
<dbReference type="AlphaFoldDB" id="A0A7X0PJ60"/>
<keyword evidence="13" id="KW-0282">Flagellum</keyword>
<keyword evidence="10" id="KW-1006">Bacterial flagellum protein export</keyword>
<gene>
    <name evidence="13" type="ORF">HNP48_005262</name>
</gene>
<keyword evidence="8" id="KW-0653">Protein transport</keyword>
<evidence type="ECO:0000256" key="12">
    <source>
        <dbReference type="SAM" id="MobiDB-lite"/>
    </source>
</evidence>
<sequence>MTATEQSIASLARLAELRQREVERQQAEVAGKQRVRERYQRNLDRLDTLTRNVGASGAGLAVAALNSGNYKHSVMQLAHTHRNDLALHDADLAVARQALASASRQHESVNQLLERQRRDLQRVRDVEEQKRQDEMATLMWQRRPA</sequence>
<feature type="coiled-coil region" evidence="11">
    <location>
        <begin position="22"/>
        <end position="52"/>
    </location>
</feature>
<keyword evidence="9" id="KW-0472">Membrane</keyword>
<organism evidence="13 14">
    <name type="scientific">Acidovorax soli</name>
    <dbReference type="NCBI Taxonomy" id="592050"/>
    <lineage>
        <taxon>Bacteria</taxon>
        <taxon>Pseudomonadati</taxon>
        <taxon>Pseudomonadota</taxon>
        <taxon>Betaproteobacteria</taxon>
        <taxon>Burkholderiales</taxon>
        <taxon>Comamonadaceae</taxon>
        <taxon>Acidovorax</taxon>
    </lineage>
</organism>
<feature type="region of interest" description="Disordered" evidence="12">
    <location>
        <begin position="122"/>
        <end position="145"/>
    </location>
</feature>
<evidence type="ECO:0000256" key="11">
    <source>
        <dbReference type="SAM" id="Coils"/>
    </source>
</evidence>
<dbReference type="Gene3D" id="1.10.287.1700">
    <property type="match status" value="1"/>
</dbReference>
<name>A0A7X0PJ60_9BURK</name>
<accession>A0A7X0PJ60</accession>
<evidence type="ECO:0000313" key="14">
    <source>
        <dbReference type="Proteomes" id="UP000575083"/>
    </source>
</evidence>
<keyword evidence="11" id="KW-0175">Coiled coil</keyword>
<evidence type="ECO:0000256" key="4">
    <source>
        <dbReference type="ARBA" id="ARBA00022448"/>
    </source>
</evidence>
<dbReference type="GO" id="GO:0006935">
    <property type="term" value="P:chemotaxis"/>
    <property type="evidence" value="ECO:0007669"/>
    <property type="project" value="UniProtKB-KW"/>
</dbReference>
<dbReference type="Pfam" id="PF02050">
    <property type="entry name" value="FliJ"/>
    <property type="match status" value="1"/>
</dbReference>
<keyword evidence="6" id="KW-0145">Chemotaxis</keyword>
<dbReference type="RefSeq" id="WP_184862672.1">
    <property type="nucleotide sequence ID" value="NZ_JACHLK010000013.1"/>
</dbReference>
<dbReference type="InterPro" id="IPR012823">
    <property type="entry name" value="Flagell_FliJ"/>
</dbReference>
<evidence type="ECO:0000256" key="7">
    <source>
        <dbReference type="ARBA" id="ARBA00022795"/>
    </source>
</evidence>
<evidence type="ECO:0000256" key="8">
    <source>
        <dbReference type="ARBA" id="ARBA00022927"/>
    </source>
</evidence>
<dbReference type="GO" id="GO:0005886">
    <property type="term" value="C:plasma membrane"/>
    <property type="evidence" value="ECO:0007669"/>
    <property type="project" value="UniProtKB-SubCell"/>
</dbReference>
<keyword evidence="4" id="KW-0813">Transport</keyword>
<comment type="subcellular location">
    <subcellularLocation>
        <location evidence="1">Cell membrane</location>
        <topology evidence="1">Peripheral membrane protein</topology>
        <orientation evidence="1">Cytoplasmic side</orientation>
    </subcellularLocation>
</comment>
<dbReference type="GO" id="GO:0015031">
    <property type="term" value="P:protein transport"/>
    <property type="evidence" value="ECO:0007669"/>
    <property type="project" value="UniProtKB-KW"/>
</dbReference>
<evidence type="ECO:0000256" key="9">
    <source>
        <dbReference type="ARBA" id="ARBA00023136"/>
    </source>
</evidence>
<dbReference type="EMBL" id="JACHLK010000013">
    <property type="protein sequence ID" value="MBB6562549.1"/>
    <property type="molecule type" value="Genomic_DNA"/>
</dbReference>
<dbReference type="GO" id="GO:0071973">
    <property type="term" value="P:bacterial-type flagellum-dependent cell motility"/>
    <property type="evidence" value="ECO:0007669"/>
    <property type="project" value="InterPro"/>
</dbReference>
<evidence type="ECO:0000256" key="10">
    <source>
        <dbReference type="ARBA" id="ARBA00023225"/>
    </source>
</evidence>
<evidence type="ECO:0000256" key="3">
    <source>
        <dbReference type="ARBA" id="ARBA00020392"/>
    </source>
</evidence>
<keyword evidence="13" id="KW-0969">Cilium</keyword>
<comment type="caution">
    <text evidence="13">The sequence shown here is derived from an EMBL/GenBank/DDBJ whole genome shotgun (WGS) entry which is preliminary data.</text>
</comment>